<dbReference type="Pfam" id="PF02579">
    <property type="entry name" value="Nitro_FeMo-Co"/>
    <property type="match status" value="1"/>
</dbReference>
<dbReference type="InterPro" id="IPR003731">
    <property type="entry name" value="Di-Nase_FeMo-co_biosynth"/>
</dbReference>
<proteinExistence type="predicted"/>
<dbReference type="InterPro" id="IPR036105">
    <property type="entry name" value="DiNase_FeMo-co_biosyn_sf"/>
</dbReference>
<name>A0ABY9PXU4_9FIRM</name>
<dbReference type="CDD" id="cd00851">
    <property type="entry name" value="MTH1175"/>
    <property type="match status" value="1"/>
</dbReference>
<evidence type="ECO:0000259" key="1">
    <source>
        <dbReference type="Pfam" id="PF02579"/>
    </source>
</evidence>
<dbReference type="EMBL" id="CP101637">
    <property type="protein sequence ID" value="WMT80496.1"/>
    <property type="molecule type" value="Genomic_DNA"/>
</dbReference>
<gene>
    <name evidence="2" type="ORF">TEMA_08130</name>
</gene>
<protein>
    <recommendedName>
        <fullName evidence="1">Dinitrogenase iron-molybdenum cofactor biosynthesis domain-containing protein</fullName>
    </recommendedName>
</protein>
<evidence type="ECO:0000313" key="3">
    <source>
        <dbReference type="Proteomes" id="UP001235030"/>
    </source>
</evidence>
<dbReference type="InterPro" id="IPR033913">
    <property type="entry name" value="MTH1175_dom"/>
</dbReference>
<organism evidence="2 3">
    <name type="scientific">Terrisporobacter mayombei</name>
    <dbReference type="NCBI Taxonomy" id="1541"/>
    <lineage>
        <taxon>Bacteria</taxon>
        <taxon>Bacillati</taxon>
        <taxon>Bacillota</taxon>
        <taxon>Clostridia</taxon>
        <taxon>Peptostreptococcales</taxon>
        <taxon>Peptostreptococcaceae</taxon>
        <taxon>Terrisporobacter</taxon>
    </lineage>
</organism>
<dbReference type="PANTHER" id="PTHR42983">
    <property type="entry name" value="DINITROGENASE IRON-MOLYBDENUM COFACTOR PROTEIN-RELATED"/>
    <property type="match status" value="1"/>
</dbReference>
<dbReference type="PANTHER" id="PTHR42983:SF1">
    <property type="entry name" value="IRON-MOLYBDENUM PROTEIN"/>
    <property type="match status" value="1"/>
</dbReference>
<accession>A0ABY9PXU4</accession>
<dbReference type="Gene3D" id="3.30.420.130">
    <property type="entry name" value="Dinitrogenase iron-molybdenum cofactor biosynthesis domain"/>
    <property type="match status" value="1"/>
</dbReference>
<keyword evidence="3" id="KW-1185">Reference proteome</keyword>
<sequence length="123" mass="13300">MKICIPVVENKGMESTPYNHFGSAPKFLVVSSDGEEVEVIDNGDLNHEHGKCQPMKALANKAVDVVIVRGIGAGAISKLNSMGTKVFRGIEGNVKENLELLKENKLVEFTANNGCDHHDCGNH</sequence>
<dbReference type="SUPFAM" id="SSF53146">
    <property type="entry name" value="Nitrogenase accessory factor-like"/>
    <property type="match status" value="1"/>
</dbReference>
<reference evidence="2 3" key="1">
    <citation type="submission" date="2022-07" db="EMBL/GenBank/DDBJ databases">
        <title>Genome sequence of Terrisporobacter mayombei DSM6539.</title>
        <authorList>
            <person name="Boeer T."/>
            <person name="Bengelsdorf F.R."/>
            <person name="Daniel R."/>
            <person name="Poehlein A."/>
        </authorList>
    </citation>
    <scope>NUCLEOTIDE SEQUENCE [LARGE SCALE GENOMIC DNA]</scope>
    <source>
        <strain evidence="2 3">DSM 6539</strain>
    </source>
</reference>
<dbReference type="Proteomes" id="UP001235030">
    <property type="component" value="Chromosome"/>
</dbReference>
<evidence type="ECO:0000313" key="2">
    <source>
        <dbReference type="EMBL" id="WMT80496.1"/>
    </source>
</evidence>
<dbReference type="RefSeq" id="WP_228104743.1">
    <property type="nucleotide sequence ID" value="NZ_CP101637.1"/>
</dbReference>
<feature type="domain" description="Dinitrogenase iron-molybdenum cofactor biosynthesis" evidence="1">
    <location>
        <begin position="14"/>
        <end position="102"/>
    </location>
</feature>